<dbReference type="PRINTS" id="PR00344">
    <property type="entry name" value="BCTRLSENSOR"/>
</dbReference>
<dbReference type="EMBL" id="SRSC01000003">
    <property type="protein sequence ID" value="TGU71487.1"/>
    <property type="molecule type" value="Genomic_DNA"/>
</dbReference>
<evidence type="ECO:0000256" key="2">
    <source>
        <dbReference type="ARBA" id="ARBA00012438"/>
    </source>
</evidence>
<keyword evidence="3" id="KW-0597">Phosphoprotein</keyword>
<evidence type="ECO:0000313" key="7">
    <source>
        <dbReference type="Proteomes" id="UP000306416"/>
    </source>
</evidence>
<dbReference type="SUPFAM" id="SSF55874">
    <property type="entry name" value="ATPase domain of HSP90 chaperone/DNA topoisomerase II/histidine kinase"/>
    <property type="match status" value="1"/>
</dbReference>
<organism evidence="6 7">
    <name type="scientific">Geomonas terrae</name>
    <dbReference type="NCBI Taxonomy" id="2562681"/>
    <lineage>
        <taxon>Bacteria</taxon>
        <taxon>Pseudomonadati</taxon>
        <taxon>Thermodesulfobacteriota</taxon>
        <taxon>Desulfuromonadia</taxon>
        <taxon>Geobacterales</taxon>
        <taxon>Geobacteraceae</taxon>
        <taxon>Geomonas</taxon>
    </lineage>
</organism>
<feature type="domain" description="Histidine kinase" evidence="5">
    <location>
        <begin position="359"/>
        <end position="596"/>
    </location>
</feature>
<dbReference type="Gene3D" id="3.30.565.10">
    <property type="entry name" value="Histidine kinase-like ATPase, C-terminal domain"/>
    <property type="match status" value="1"/>
</dbReference>
<dbReference type="InterPro" id="IPR036097">
    <property type="entry name" value="HisK_dim/P_sf"/>
</dbReference>
<dbReference type="Pfam" id="PF02518">
    <property type="entry name" value="HATPase_c"/>
    <property type="match status" value="1"/>
</dbReference>
<sequence>MERRPLRTSRLRVTLGRLLSPPLQGSGRLLALFVLCFLAVPTALLAAGAASAAHTRTVVVGGDRDYPPYEFIDRSGQPAGYNVDLTRAIAEVMGMKVEFRLGGWAEMRDALQTGRVDVLEGMSYSEERSREVDFSVPHAVVNHAIFGRRDNASVNTLEELKGKTVAVHRGGIMHDYLTRKGVGARLTLTETPADAMRLVASGKIDYAVVAIVPGMYMIRELKLTNLIPVVRNVATQRYCYAVDKGNAELLSRFNEGLAILKKTGQYDAIHNKWLGVVDTVPIDWWTITKYAAVVVIPLVLLLGGFALWSRTLHRQVALRTADLTREVAERRQVEEELRLNQQQLVQADKMAALGILVSGVAHEINNPTGIILLEAPILKRFHTDATKILERYYEENGDFTCGGLPYSRMRQEVPKSLAKIQDAGKRIKRIVDDLKDFARRDTAGGNDVIDLNQAAQAAVRLVEPTIRKATRNFSVGYRKGLPKVRGNRQRIEQVLVNLILNACQALPDSERGIELVTWHDAFRNSVVLKLRDEGTGIAPEHLSRLTDPFFTTKQDKGGTGLGLSVSAGIVKEHGGTLEFQSDGSGTTVTLTLPAYHKEENA</sequence>
<dbReference type="RefSeq" id="WP_135871131.1">
    <property type="nucleotide sequence ID" value="NZ_SRSC01000003.1"/>
</dbReference>
<comment type="catalytic activity">
    <reaction evidence="1">
        <text>ATP + protein L-histidine = ADP + protein N-phospho-L-histidine.</text>
        <dbReference type="EC" id="2.7.13.3"/>
    </reaction>
</comment>
<dbReference type="InterPro" id="IPR005467">
    <property type="entry name" value="His_kinase_dom"/>
</dbReference>
<dbReference type="InterPro" id="IPR036890">
    <property type="entry name" value="HATPase_C_sf"/>
</dbReference>
<keyword evidence="4" id="KW-1133">Transmembrane helix</keyword>
<accession>A0A4S1CDI7</accession>
<dbReference type="SMART" id="SM00387">
    <property type="entry name" value="HATPase_c"/>
    <property type="match status" value="1"/>
</dbReference>
<evidence type="ECO:0000256" key="3">
    <source>
        <dbReference type="ARBA" id="ARBA00022553"/>
    </source>
</evidence>
<feature type="transmembrane region" description="Helical" evidence="4">
    <location>
        <begin position="290"/>
        <end position="309"/>
    </location>
</feature>
<dbReference type="Pfam" id="PF00497">
    <property type="entry name" value="SBP_bac_3"/>
    <property type="match status" value="1"/>
</dbReference>
<keyword evidence="4" id="KW-0812">Transmembrane</keyword>
<dbReference type="CDD" id="cd13704">
    <property type="entry name" value="PBP2_HisK"/>
    <property type="match status" value="1"/>
</dbReference>
<dbReference type="CDD" id="cd00082">
    <property type="entry name" value="HisKA"/>
    <property type="match status" value="1"/>
</dbReference>
<dbReference type="SMART" id="SM00388">
    <property type="entry name" value="HisKA"/>
    <property type="match status" value="1"/>
</dbReference>
<dbReference type="PANTHER" id="PTHR43065">
    <property type="entry name" value="SENSOR HISTIDINE KINASE"/>
    <property type="match status" value="1"/>
</dbReference>
<dbReference type="EC" id="2.7.13.3" evidence="2"/>
<dbReference type="InterPro" id="IPR004358">
    <property type="entry name" value="Sig_transdc_His_kin-like_C"/>
</dbReference>
<dbReference type="Proteomes" id="UP000306416">
    <property type="component" value="Unassembled WGS sequence"/>
</dbReference>
<evidence type="ECO:0000256" key="4">
    <source>
        <dbReference type="SAM" id="Phobius"/>
    </source>
</evidence>
<protein>
    <recommendedName>
        <fullName evidence="2">histidine kinase</fullName>
        <ecNumber evidence="2">2.7.13.3</ecNumber>
    </recommendedName>
</protein>
<dbReference type="Gene3D" id="3.40.190.10">
    <property type="entry name" value="Periplasmic binding protein-like II"/>
    <property type="match status" value="2"/>
</dbReference>
<dbReference type="SUPFAM" id="SSF53850">
    <property type="entry name" value="Periplasmic binding protein-like II"/>
    <property type="match status" value="1"/>
</dbReference>
<dbReference type="InterPro" id="IPR003661">
    <property type="entry name" value="HisK_dim/P_dom"/>
</dbReference>
<dbReference type="GO" id="GO:0000155">
    <property type="term" value="F:phosphorelay sensor kinase activity"/>
    <property type="evidence" value="ECO:0007669"/>
    <property type="project" value="InterPro"/>
</dbReference>
<keyword evidence="4" id="KW-0472">Membrane</keyword>
<dbReference type="SMART" id="SM00062">
    <property type="entry name" value="PBPb"/>
    <property type="match status" value="1"/>
</dbReference>
<dbReference type="Gene3D" id="1.10.287.130">
    <property type="match status" value="1"/>
</dbReference>
<evidence type="ECO:0000259" key="5">
    <source>
        <dbReference type="PROSITE" id="PS50109"/>
    </source>
</evidence>
<evidence type="ECO:0000313" key="6">
    <source>
        <dbReference type="EMBL" id="TGU71487.1"/>
    </source>
</evidence>
<dbReference type="SUPFAM" id="SSF47384">
    <property type="entry name" value="Homodimeric domain of signal transducing histidine kinase"/>
    <property type="match status" value="1"/>
</dbReference>
<dbReference type="InterPro" id="IPR003594">
    <property type="entry name" value="HATPase_dom"/>
</dbReference>
<name>A0A4S1CDI7_9BACT</name>
<dbReference type="InterPro" id="IPR001638">
    <property type="entry name" value="Solute-binding_3/MltF_N"/>
</dbReference>
<dbReference type="PROSITE" id="PS50109">
    <property type="entry name" value="HIS_KIN"/>
    <property type="match status" value="1"/>
</dbReference>
<keyword evidence="7" id="KW-1185">Reference proteome</keyword>
<reference evidence="6 7" key="1">
    <citation type="submission" date="2019-04" db="EMBL/GenBank/DDBJ databases">
        <title>Geobacter oryzae sp. nov., ferric-reducing bacteria isolated from paddy soil.</title>
        <authorList>
            <person name="Xu Z."/>
            <person name="Masuda Y."/>
            <person name="Itoh H."/>
            <person name="Senoo K."/>
        </authorList>
    </citation>
    <scope>NUCLEOTIDE SEQUENCE [LARGE SCALE GENOMIC DNA]</scope>
    <source>
        <strain evidence="6 7">Red111</strain>
    </source>
</reference>
<comment type="caution">
    <text evidence="6">The sequence shown here is derived from an EMBL/GenBank/DDBJ whole genome shotgun (WGS) entry which is preliminary data.</text>
</comment>
<gene>
    <name evidence="6" type="ORF">E4633_14305</name>
</gene>
<dbReference type="AlphaFoldDB" id="A0A4S1CDI7"/>
<proteinExistence type="predicted"/>
<dbReference type="PANTHER" id="PTHR43065:SF42">
    <property type="entry name" value="TWO-COMPONENT SENSOR PPRA"/>
    <property type="match status" value="1"/>
</dbReference>
<evidence type="ECO:0000256" key="1">
    <source>
        <dbReference type="ARBA" id="ARBA00000085"/>
    </source>
</evidence>